<organism evidence="2 3">
    <name type="scientific">Anisodus acutangulus</name>
    <dbReference type="NCBI Taxonomy" id="402998"/>
    <lineage>
        <taxon>Eukaryota</taxon>
        <taxon>Viridiplantae</taxon>
        <taxon>Streptophyta</taxon>
        <taxon>Embryophyta</taxon>
        <taxon>Tracheophyta</taxon>
        <taxon>Spermatophyta</taxon>
        <taxon>Magnoliopsida</taxon>
        <taxon>eudicotyledons</taxon>
        <taxon>Gunneridae</taxon>
        <taxon>Pentapetalae</taxon>
        <taxon>asterids</taxon>
        <taxon>lamiids</taxon>
        <taxon>Solanales</taxon>
        <taxon>Solanaceae</taxon>
        <taxon>Solanoideae</taxon>
        <taxon>Hyoscyameae</taxon>
        <taxon>Anisodus</taxon>
    </lineage>
</organism>
<feature type="compositionally biased region" description="Acidic residues" evidence="1">
    <location>
        <begin position="34"/>
        <end position="72"/>
    </location>
</feature>
<accession>A0A9Q1M1X3</accession>
<gene>
    <name evidence="2" type="ORF">K7X08_011322</name>
</gene>
<feature type="compositionally biased region" description="Basic residues" evidence="1">
    <location>
        <begin position="1"/>
        <end position="10"/>
    </location>
</feature>
<name>A0A9Q1M1X3_9SOLA</name>
<reference evidence="3" key="1">
    <citation type="journal article" date="2023" name="Proc. Natl. Acad. Sci. U.S.A.">
        <title>Genomic and structural basis for evolution of tropane alkaloid biosynthesis.</title>
        <authorList>
            <person name="Wanga Y.-J."/>
            <person name="Taina T."/>
            <person name="Yua J.-Y."/>
            <person name="Lia J."/>
            <person name="Xua B."/>
            <person name="Chenc J."/>
            <person name="D'Auriad J.C."/>
            <person name="Huanga J.-P."/>
            <person name="Huanga S.-X."/>
        </authorList>
    </citation>
    <scope>NUCLEOTIDE SEQUENCE [LARGE SCALE GENOMIC DNA]</scope>
    <source>
        <strain evidence="3">cv. KIB-2019</strain>
    </source>
</reference>
<dbReference type="AlphaFoldDB" id="A0A9Q1M1X3"/>
<dbReference type="Proteomes" id="UP001152561">
    <property type="component" value="Unassembled WGS sequence"/>
</dbReference>
<sequence length="348" mass="39743">MFGKKNSNKRVAKEKNGDVHKEETVEKEKNGDVHEEEEEKEEDEEEDEEEEDVDDEEKDKEEEQKEVEEENNVNEMAINLARYGLTTWRTKLDAWTYKAMSFVGKTVALSKQYPLPISKILRWRIEEKPEPVDPFKNVVERAVVRLFLYPNDAEKSKKYIKNLVDYDDEVSDLNIDVLKRKISDTRQFRVKMELASGSVHKDQVEDQDLSSRKRIRKALQFANAKKTKVNALNGSLLSHPDHVDDAHDAPSSPLPYQFVDTSCKTLHLTDLAHVHNDDDPSSSLHVQADDASCKTLLGEVVDSVVDCDDRSPDGRITDVLAQIHSEDDIKEFGDAAQNGYETANEEVV</sequence>
<evidence type="ECO:0000313" key="2">
    <source>
        <dbReference type="EMBL" id="KAJ8547736.1"/>
    </source>
</evidence>
<evidence type="ECO:0000313" key="3">
    <source>
        <dbReference type="Proteomes" id="UP001152561"/>
    </source>
</evidence>
<dbReference type="EMBL" id="JAJAGQ010000012">
    <property type="protein sequence ID" value="KAJ8547736.1"/>
    <property type="molecule type" value="Genomic_DNA"/>
</dbReference>
<proteinExistence type="predicted"/>
<protein>
    <submittedName>
        <fullName evidence="2">Uncharacterized protein</fullName>
    </submittedName>
</protein>
<keyword evidence="3" id="KW-1185">Reference proteome</keyword>
<comment type="caution">
    <text evidence="2">The sequence shown here is derived from an EMBL/GenBank/DDBJ whole genome shotgun (WGS) entry which is preliminary data.</text>
</comment>
<feature type="region of interest" description="Disordered" evidence="1">
    <location>
        <begin position="1"/>
        <end position="73"/>
    </location>
</feature>
<evidence type="ECO:0000256" key="1">
    <source>
        <dbReference type="SAM" id="MobiDB-lite"/>
    </source>
</evidence>
<feature type="compositionally biased region" description="Basic and acidic residues" evidence="1">
    <location>
        <begin position="11"/>
        <end position="33"/>
    </location>
</feature>